<dbReference type="InterPro" id="IPR006869">
    <property type="entry name" value="DUF547"/>
</dbReference>
<evidence type="ECO:0000256" key="6">
    <source>
        <dbReference type="ARBA" id="ARBA00022777"/>
    </source>
</evidence>
<evidence type="ECO:0000256" key="8">
    <source>
        <dbReference type="ARBA" id="ARBA00047899"/>
    </source>
</evidence>
<evidence type="ECO:0000259" key="13">
    <source>
        <dbReference type="PROSITE" id="PS50110"/>
    </source>
</evidence>
<comment type="similarity">
    <text evidence="1">Belongs to the protein kinase superfamily. NEK Ser/Thr protein kinase family. NIMA subfamily.</text>
</comment>
<evidence type="ECO:0000256" key="4">
    <source>
        <dbReference type="ARBA" id="ARBA00022679"/>
    </source>
</evidence>
<dbReference type="GO" id="GO:0004674">
    <property type="term" value="F:protein serine/threonine kinase activity"/>
    <property type="evidence" value="ECO:0007669"/>
    <property type="project" value="UniProtKB-KW"/>
</dbReference>
<dbReference type="Pfam" id="PF00069">
    <property type="entry name" value="Pkinase"/>
    <property type="match status" value="1"/>
</dbReference>
<dbReference type="InParanoid" id="A0CXS1"/>
<keyword evidence="10" id="KW-0597">Phosphoprotein</keyword>
<feature type="domain" description="DEP" evidence="14">
    <location>
        <begin position="493"/>
        <end position="547"/>
    </location>
</feature>
<dbReference type="PROSITE" id="PS00108">
    <property type="entry name" value="PROTEIN_KINASE_ST"/>
    <property type="match status" value="1"/>
</dbReference>
<evidence type="ECO:0000256" key="7">
    <source>
        <dbReference type="ARBA" id="ARBA00022840"/>
    </source>
</evidence>
<dbReference type="OMA" id="ANIPCIE"/>
<dbReference type="GO" id="GO:0000160">
    <property type="term" value="P:phosphorelay signal transduction system"/>
    <property type="evidence" value="ECO:0007669"/>
    <property type="project" value="InterPro"/>
</dbReference>
<dbReference type="InterPro" id="IPR017441">
    <property type="entry name" value="Protein_kinase_ATP_BS"/>
</dbReference>
<evidence type="ECO:0000256" key="10">
    <source>
        <dbReference type="PROSITE-ProRule" id="PRU00169"/>
    </source>
</evidence>
<dbReference type="EC" id="2.7.11.1" evidence="2"/>
<dbReference type="CDD" id="cd00156">
    <property type="entry name" value="REC"/>
    <property type="match status" value="1"/>
</dbReference>
<evidence type="ECO:0000256" key="11">
    <source>
        <dbReference type="PROSITE-ProRule" id="PRU10141"/>
    </source>
</evidence>
<protein>
    <recommendedName>
        <fullName evidence="2">non-specific serine/threonine protein kinase</fullName>
        <ecNumber evidence="2">2.7.11.1</ecNumber>
    </recommendedName>
</protein>
<feature type="modified residue" description="4-aspartylphosphate" evidence="10">
    <location>
        <position position="77"/>
    </location>
</feature>
<evidence type="ECO:0000313" key="15">
    <source>
        <dbReference type="EMBL" id="CAK75588.1"/>
    </source>
</evidence>
<feature type="domain" description="Response regulatory" evidence="13">
    <location>
        <begin position="17"/>
        <end position="144"/>
    </location>
</feature>
<dbReference type="Gene3D" id="1.10.510.10">
    <property type="entry name" value="Transferase(Phosphotransferase) domain 1"/>
    <property type="match status" value="1"/>
</dbReference>
<sequence>MQSRVKKRDDSNKEIMNVLIAEDDLFQSTCIFYTFIGVAIVDLLQLCGFQVIACKNGLEARDELLKGENEFDLILLDLLMPEMGGLDLLKIIKSIDKLKETPVIMMSGDGETDIVAACLGAGALNYLVKPVNFKQFQSLQELVKKKPKNRNVIYYSKQNNSNEKGFYEVVRDLGRGAFGCVQLVRKSTDQELYAMKVIPTSFMNEQEKKNAENEVSLLRVLTAPTIIKYYESFAENDSLNIIMEYAEGGSLNEKISEHIRVGQKIPKDQILAWMAQLVIAIHFMHSKNILHRDIKTQNMFLNKEQVIKLGDFGISKALGTHGNFAQTFLGTPYFMPPEVIRGEPYGKKADIWALGCALYELVMLKRPFQHDVMQIVFDMIQNKPYDMDPSVDSDLQQLIEKTLQKDPNKRPFVEDLANIPCIEEKINQFYIDHPNETNQIFFKKYQLGQNNDDGGNSQNPEDNCLMVVAAMIDKVQLRKITVGVVNQIEQIGVLGSDILSYLKQNFDKKNETELQQFVSTLLEQHLIIPLDNNNQQLISTSYYSFPMFLEYIPANNYQVFTSNSQDMMFILKKLIRKFKEFQRKITEKKQLSFEAFNKYFNDFFQLVHQTLELQKATMIDYSPQKKLAVYVNIYQLMRLHQSLQQYYVQNLQKKKELINQPCNLLQQIISTVIVPHPLQSEFAYCIGGQITTLGQIKHGILRGNKNTENTHLLPKDDPRILQQEIKGIFILFIEEYQDQQSQITQELIFLDEGQVTQYIYKQIQQFISKNVILDLAEQEIVIHPLLQKYMSDFGSQRKLIEWLLENIEERQDSKKILNQFDNKEFFILFKDPNVLTKY</sequence>
<gene>
    <name evidence="15" type="ORF">GSPATT00011220001</name>
</gene>
<evidence type="ECO:0000256" key="1">
    <source>
        <dbReference type="ARBA" id="ARBA00010886"/>
    </source>
</evidence>
<dbReference type="SUPFAM" id="SSF56112">
    <property type="entry name" value="Protein kinase-like (PK-like)"/>
    <property type="match status" value="1"/>
</dbReference>
<dbReference type="InterPro" id="IPR001789">
    <property type="entry name" value="Sig_transdc_resp-reg_receiver"/>
</dbReference>
<dbReference type="Proteomes" id="UP000000600">
    <property type="component" value="Unassembled WGS sequence"/>
</dbReference>
<dbReference type="HOGENOM" id="CLU_017479_0_0_1"/>
<name>A0CXS1_PARTE</name>
<dbReference type="InterPro" id="IPR051131">
    <property type="entry name" value="NEK_Ser/Thr_kinase_NIMA"/>
</dbReference>
<organism evidence="15 16">
    <name type="scientific">Paramecium tetraurelia</name>
    <dbReference type="NCBI Taxonomy" id="5888"/>
    <lineage>
        <taxon>Eukaryota</taxon>
        <taxon>Sar</taxon>
        <taxon>Alveolata</taxon>
        <taxon>Ciliophora</taxon>
        <taxon>Intramacronucleata</taxon>
        <taxon>Oligohymenophorea</taxon>
        <taxon>Peniculida</taxon>
        <taxon>Parameciidae</taxon>
        <taxon>Paramecium</taxon>
    </lineage>
</organism>
<keyword evidence="16" id="KW-1185">Reference proteome</keyword>
<evidence type="ECO:0000256" key="9">
    <source>
        <dbReference type="ARBA" id="ARBA00048679"/>
    </source>
</evidence>
<evidence type="ECO:0000256" key="3">
    <source>
        <dbReference type="ARBA" id="ARBA00022527"/>
    </source>
</evidence>
<dbReference type="PROSITE" id="PS50011">
    <property type="entry name" value="PROTEIN_KINASE_DOM"/>
    <property type="match status" value="1"/>
</dbReference>
<evidence type="ECO:0000313" key="16">
    <source>
        <dbReference type="Proteomes" id="UP000000600"/>
    </source>
</evidence>
<dbReference type="PANTHER" id="PTHR44899">
    <property type="entry name" value="CAMK FAMILY PROTEIN KINASE"/>
    <property type="match status" value="1"/>
</dbReference>
<dbReference type="FunFam" id="3.30.200.20:FF:000097">
    <property type="entry name" value="Probable serine/threonine-protein kinase nek1"/>
    <property type="match status" value="1"/>
</dbReference>
<dbReference type="PROSITE" id="PS50110">
    <property type="entry name" value="RESPONSE_REGULATORY"/>
    <property type="match status" value="1"/>
</dbReference>
<comment type="catalytic activity">
    <reaction evidence="8">
        <text>L-threonyl-[protein] + ATP = O-phospho-L-threonyl-[protein] + ADP + H(+)</text>
        <dbReference type="Rhea" id="RHEA:46608"/>
        <dbReference type="Rhea" id="RHEA-COMP:11060"/>
        <dbReference type="Rhea" id="RHEA-COMP:11605"/>
        <dbReference type="ChEBI" id="CHEBI:15378"/>
        <dbReference type="ChEBI" id="CHEBI:30013"/>
        <dbReference type="ChEBI" id="CHEBI:30616"/>
        <dbReference type="ChEBI" id="CHEBI:61977"/>
        <dbReference type="ChEBI" id="CHEBI:456216"/>
        <dbReference type="EC" id="2.7.11.1"/>
    </reaction>
</comment>
<evidence type="ECO:0000256" key="2">
    <source>
        <dbReference type="ARBA" id="ARBA00012513"/>
    </source>
</evidence>
<dbReference type="Pfam" id="PF00072">
    <property type="entry name" value="Response_reg"/>
    <property type="match status" value="1"/>
</dbReference>
<dbReference type="InterPro" id="IPR000719">
    <property type="entry name" value="Prot_kinase_dom"/>
</dbReference>
<dbReference type="RefSeq" id="XP_001442985.1">
    <property type="nucleotide sequence ID" value="XM_001442948.2"/>
</dbReference>
<dbReference type="GO" id="GO:0005524">
    <property type="term" value="F:ATP binding"/>
    <property type="evidence" value="ECO:0007669"/>
    <property type="project" value="UniProtKB-UniRule"/>
</dbReference>
<dbReference type="PROSITE" id="PS50186">
    <property type="entry name" value="DEP"/>
    <property type="match status" value="1"/>
</dbReference>
<keyword evidence="6" id="KW-0418">Kinase</keyword>
<dbReference type="SUPFAM" id="SSF52172">
    <property type="entry name" value="CheY-like"/>
    <property type="match status" value="1"/>
</dbReference>
<dbReference type="SMART" id="SM00220">
    <property type="entry name" value="S_TKc"/>
    <property type="match status" value="1"/>
</dbReference>
<dbReference type="PROSITE" id="PS00107">
    <property type="entry name" value="PROTEIN_KINASE_ATP"/>
    <property type="match status" value="1"/>
</dbReference>
<dbReference type="InterPro" id="IPR008271">
    <property type="entry name" value="Ser/Thr_kinase_AS"/>
</dbReference>
<dbReference type="PANTHER" id="PTHR44899:SF3">
    <property type="entry name" value="SERINE_THREONINE-PROTEIN KINASE NEK1"/>
    <property type="match status" value="1"/>
</dbReference>
<dbReference type="OrthoDB" id="248923at2759"/>
<feature type="domain" description="Protein kinase" evidence="12">
    <location>
        <begin position="167"/>
        <end position="430"/>
    </location>
</feature>
<keyword evidence="5 11" id="KW-0547">Nucleotide-binding</keyword>
<feature type="binding site" evidence="11">
    <location>
        <position position="196"/>
    </location>
    <ligand>
        <name>ATP</name>
        <dbReference type="ChEBI" id="CHEBI:30616"/>
    </ligand>
</feature>
<dbReference type="eggNOG" id="KOG0589">
    <property type="taxonomic scope" value="Eukaryota"/>
</dbReference>
<dbReference type="CDD" id="cd08215">
    <property type="entry name" value="STKc_Nek"/>
    <property type="match status" value="1"/>
</dbReference>
<reference evidence="15 16" key="1">
    <citation type="journal article" date="2006" name="Nature">
        <title>Global trends of whole-genome duplications revealed by the ciliate Paramecium tetraurelia.</title>
        <authorList>
            <consortium name="Genoscope"/>
            <person name="Aury J.-M."/>
            <person name="Jaillon O."/>
            <person name="Duret L."/>
            <person name="Noel B."/>
            <person name="Jubin C."/>
            <person name="Porcel B.M."/>
            <person name="Segurens B."/>
            <person name="Daubin V."/>
            <person name="Anthouard V."/>
            <person name="Aiach N."/>
            <person name="Arnaiz O."/>
            <person name="Billaut A."/>
            <person name="Beisson J."/>
            <person name="Blanc I."/>
            <person name="Bouhouche K."/>
            <person name="Camara F."/>
            <person name="Duharcourt S."/>
            <person name="Guigo R."/>
            <person name="Gogendeau D."/>
            <person name="Katinka M."/>
            <person name="Keller A.-M."/>
            <person name="Kissmehl R."/>
            <person name="Klotz C."/>
            <person name="Koll F."/>
            <person name="Le Moue A."/>
            <person name="Lepere C."/>
            <person name="Malinsky S."/>
            <person name="Nowacki M."/>
            <person name="Nowak J.K."/>
            <person name="Plattner H."/>
            <person name="Poulain J."/>
            <person name="Ruiz F."/>
            <person name="Serrano V."/>
            <person name="Zagulski M."/>
            <person name="Dessen P."/>
            <person name="Betermier M."/>
            <person name="Weissenbach J."/>
            <person name="Scarpelli C."/>
            <person name="Schachter V."/>
            <person name="Sperling L."/>
            <person name="Meyer E."/>
            <person name="Cohen J."/>
            <person name="Wincker P."/>
        </authorList>
    </citation>
    <scope>NUCLEOTIDE SEQUENCE [LARGE SCALE GENOMIC DNA]</scope>
    <source>
        <strain evidence="15 16">Stock d4-2</strain>
    </source>
</reference>
<accession>A0CXS1</accession>
<dbReference type="InterPro" id="IPR000591">
    <property type="entry name" value="DEP_dom"/>
</dbReference>
<dbReference type="KEGG" id="ptm:GSPATT00011220001"/>
<dbReference type="InterPro" id="IPR011009">
    <property type="entry name" value="Kinase-like_dom_sf"/>
</dbReference>
<evidence type="ECO:0000259" key="12">
    <source>
        <dbReference type="PROSITE" id="PS50011"/>
    </source>
</evidence>
<keyword evidence="4" id="KW-0808">Transferase</keyword>
<keyword evidence="7 11" id="KW-0067">ATP-binding</keyword>
<dbReference type="SMART" id="SM00448">
    <property type="entry name" value="REC"/>
    <property type="match status" value="1"/>
</dbReference>
<dbReference type="Pfam" id="PF04784">
    <property type="entry name" value="DUF547"/>
    <property type="match status" value="1"/>
</dbReference>
<keyword evidence="3" id="KW-0723">Serine/threonine-protein kinase</keyword>
<dbReference type="GeneID" id="5028770"/>
<comment type="catalytic activity">
    <reaction evidence="9">
        <text>L-seryl-[protein] + ATP = O-phospho-L-seryl-[protein] + ADP + H(+)</text>
        <dbReference type="Rhea" id="RHEA:17989"/>
        <dbReference type="Rhea" id="RHEA-COMP:9863"/>
        <dbReference type="Rhea" id="RHEA-COMP:11604"/>
        <dbReference type="ChEBI" id="CHEBI:15378"/>
        <dbReference type="ChEBI" id="CHEBI:29999"/>
        <dbReference type="ChEBI" id="CHEBI:30616"/>
        <dbReference type="ChEBI" id="CHEBI:83421"/>
        <dbReference type="ChEBI" id="CHEBI:456216"/>
        <dbReference type="EC" id="2.7.11.1"/>
    </reaction>
</comment>
<dbReference type="AlphaFoldDB" id="A0CXS1"/>
<evidence type="ECO:0000256" key="5">
    <source>
        <dbReference type="ARBA" id="ARBA00022741"/>
    </source>
</evidence>
<dbReference type="Gene3D" id="3.40.50.2300">
    <property type="match status" value="1"/>
</dbReference>
<dbReference type="EMBL" id="CT868208">
    <property type="protein sequence ID" value="CAK75588.1"/>
    <property type="molecule type" value="Genomic_DNA"/>
</dbReference>
<proteinExistence type="inferred from homology"/>
<dbReference type="InterPro" id="IPR011006">
    <property type="entry name" value="CheY-like_superfamily"/>
</dbReference>
<evidence type="ECO:0000259" key="14">
    <source>
        <dbReference type="PROSITE" id="PS50186"/>
    </source>
</evidence>